<feature type="compositionally biased region" description="Low complexity" evidence="1">
    <location>
        <begin position="369"/>
        <end position="384"/>
    </location>
</feature>
<accession>A0AAD4LQ65</accession>
<feature type="compositionally biased region" description="Polar residues" evidence="1">
    <location>
        <begin position="330"/>
        <end position="347"/>
    </location>
</feature>
<comment type="caution">
    <text evidence="2">The sequence shown here is derived from an EMBL/GenBank/DDBJ whole genome shotgun (WGS) entry which is preliminary data.</text>
</comment>
<feature type="region of interest" description="Disordered" evidence="1">
    <location>
        <begin position="39"/>
        <end position="219"/>
    </location>
</feature>
<dbReference type="Proteomes" id="UP001201163">
    <property type="component" value="Unassembled WGS sequence"/>
</dbReference>
<feature type="compositionally biased region" description="Low complexity" evidence="1">
    <location>
        <begin position="69"/>
        <end position="89"/>
    </location>
</feature>
<feature type="compositionally biased region" description="Pro residues" evidence="1">
    <location>
        <begin position="1"/>
        <end position="14"/>
    </location>
</feature>
<dbReference type="EMBL" id="JAKELL010000005">
    <property type="protein sequence ID" value="KAH8998527.1"/>
    <property type="molecule type" value="Genomic_DNA"/>
</dbReference>
<reference evidence="2" key="1">
    <citation type="submission" date="2022-01" db="EMBL/GenBank/DDBJ databases">
        <title>Comparative genomics reveals a dynamic genome evolution in the ectomycorrhizal milk-cap (Lactarius) mushrooms.</title>
        <authorList>
            <consortium name="DOE Joint Genome Institute"/>
            <person name="Lebreton A."/>
            <person name="Tang N."/>
            <person name="Kuo A."/>
            <person name="LaButti K."/>
            <person name="Drula E."/>
            <person name="Barry K."/>
            <person name="Clum A."/>
            <person name="Lipzen A."/>
            <person name="Mousain D."/>
            <person name="Ng V."/>
            <person name="Wang R."/>
            <person name="Wang X."/>
            <person name="Dai Y."/>
            <person name="Henrissat B."/>
            <person name="Grigoriev I.V."/>
            <person name="Guerin-Laguette A."/>
            <person name="Yu F."/>
            <person name="Martin F.M."/>
        </authorList>
    </citation>
    <scope>NUCLEOTIDE SEQUENCE</scope>
    <source>
        <strain evidence="2">QP</strain>
    </source>
</reference>
<dbReference type="AlphaFoldDB" id="A0AAD4LQ65"/>
<feature type="region of interest" description="Disordered" evidence="1">
    <location>
        <begin position="238"/>
        <end position="267"/>
    </location>
</feature>
<feature type="compositionally biased region" description="Low complexity" evidence="1">
    <location>
        <begin position="238"/>
        <end position="250"/>
    </location>
</feature>
<gene>
    <name evidence="2" type="ORF">EDB92DRAFT_1180999</name>
</gene>
<keyword evidence="3" id="KW-1185">Reference proteome</keyword>
<feature type="compositionally biased region" description="Basic and acidic residues" evidence="1">
    <location>
        <begin position="157"/>
        <end position="172"/>
    </location>
</feature>
<sequence>MSLPLTPPVIPRPPSRFDTPPSDESALYELSFDYEQNSAGEWHRVSKGRASPPTPVDKQSPPSTDSNILPDDPSPASSSRQSLTRSESLPGIPSTLPTERPDPVPTALRSLQRALSGPVSLPQSTSQPLHAPAQTSSTYVRSVITPGSLLGAGRTTGDPRRATLDKFNERVKVQQQQQEQDANDLHIQTTQDEKENHDGGLSPELSAGPSSVHRRYSPPLSVPALSGSHLNYLSSRYSSVGTTSSSTRSTLADVIPPQRPSLPMPSSASITRQLMAGPSRISRVQSLVQKKFSRGLAIDKISEVETVDDDTYADQALNSETDGGAEEQPRSQAKLQRQRVNALTHSATRPRRSASLSDASTPERPIAPPLSSASSQSSARPGTSMGLINSRTGATRVALEERKRRDQEIAFEEEYARAQQREEEDLEVERGLSRWASRPYLMITCAPRSAVPTRSYHSW</sequence>
<organism evidence="2 3">
    <name type="scientific">Lactarius akahatsu</name>
    <dbReference type="NCBI Taxonomy" id="416441"/>
    <lineage>
        <taxon>Eukaryota</taxon>
        <taxon>Fungi</taxon>
        <taxon>Dikarya</taxon>
        <taxon>Basidiomycota</taxon>
        <taxon>Agaricomycotina</taxon>
        <taxon>Agaricomycetes</taxon>
        <taxon>Russulales</taxon>
        <taxon>Russulaceae</taxon>
        <taxon>Lactarius</taxon>
    </lineage>
</organism>
<feature type="region of interest" description="Disordered" evidence="1">
    <location>
        <begin position="316"/>
        <end position="396"/>
    </location>
</feature>
<evidence type="ECO:0000313" key="3">
    <source>
        <dbReference type="Proteomes" id="UP001201163"/>
    </source>
</evidence>
<protein>
    <submittedName>
        <fullName evidence="2">Uncharacterized protein</fullName>
    </submittedName>
</protein>
<feature type="region of interest" description="Disordered" evidence="1">
    <location>
        <begin position="1"/>
        <end position="24"/>
    </location>
</feature>
<evidence type="ECO:0000313" key="2">
    <source>
        <dbReference type="EMBL" id="KAH8998527.1"/>
    </source>
</evidence>
<feature type="compositionally biased region" description="Polar residues" evidence="1">
    <location>
        <begin position="121"/>
        <end position="140"/>
    </location>
</feature>
<evidence type="ECO:0000256" key="1">
    <source>
        <dbReference type="SAM" id="MobiDB-lite"/>
    </source>
</evidence>
<name>A0AAD4LQ65_9AGAM</name>
<proteinExistence type="predicted"/>